<dbReference type="KEGG" id="ncon:LC1Nh_1002"/>
<gene>
    <name evidence="2" type="ORF">LC1Nh_1002</name>
</gene>
<dbReference type="AlphaFoldDB" id="A0A5Q0UGX6"/>
<dbReference type="Proteomes" id="UP000377803">
    <property type="component" value="Chromosome"/>
</dbReference>
<organism evidence="2 3">
    <name type="scientific">Candidatus Nanohalobium constans</name>
    <dbReference type="NCBI Taxonomy" id="2565781"/>
    <lineage>
        <taxon>Archaea</taxon>
        <taxon>Candidatus Nanohalarchaeota</taxon>
        <taxon>Candidatus Nanohalobia</taxon>
        <taxon>Candidatus Nanohalobiales</taxon>
        <taxon>Candidatus Nanohalobiaceae</taxon>
        <taxon>Candidatus Nanohalobium</taxon>
    </lineage>
</organism>
<feature type="coiled-coil region" evidence="1">
    <location>
        <begin position="2"/>
        <end position="34"/>
    </location>
</feature>
<keyword evidence="1" id="KW-0175">Coiled coil</keyword>
<protein>
    <submittedName>
        <fullName evidence="2">Uncharacterized protein</fullName>
    </submittedName>
</protein>
<sequence length="168" mass="20012">MEDDLLEKKKEIEKEAMREKVREWEENIVQSNKLFLRWFYTKGRKSHIYEKKSLGNVFTYYKEIEIPPLEVTGSLEEKVDMLPDIRFDDSVRDLWDDLFLENEVGDIKKDSDDLGDLFHISKAVECPDCQQERKEFRLTPEKEWICDSCYKLGIVRDGLEQRSGLIPK</sequence>
<evidence type="ECO:0000313" key="2">
    <source>
        <dbReference type="EMBL" id="QGA80878.1"/>
    </source>
</evidence>
<dbReference type="EMBL" id="CP040089">
    <property type="protein sequence ID" value="QGA80878.1"/>
    <property type="molecule type" value="Genomic_DNA"/>
</dbReference>
<evidence type="ECO:0000313" key="3">
    <source>
        <dbReference type="Proteomes" id="UP000377803"/>
    </source>
</evidence>
<accession>A0A5Q0UGX6</accession>
<evidence type="ECO:0000256" key="1">
    <source>
        <dbReference type="SAM" id="Coils"/>
    </source>
</evidence>
<name>A0A5Q0UGX6_9ARCH</name>
<dbReference type="GeneID" id="42365396"/>
<dbReference type="RefSeq" id="WP_153550623.1">
    <property type="nucleotide sequence ID" value="NZ_CP040089.1"/>
</dbReference>
<proteinExistence type="predicted"/>
<reference evidence="3" key="1">
    <citation type="submission" date="2019-05" db="EMBL/GenBank/DDBJ databases">
        <title>Candidatus Nanohalobium constans, a novel model system to study the DPANN nano-sized archaea: genomic and physiological characterization of a nanoarchaeon co-cultured with its chitinotrophic host.</title>
        <authorList>
            <person name="La Cono V."/>
            <person name="Arcadi E."/>
            <person name="Crisafi F."/>
            <person name="Denaro R."/>
            <person name="La Spada G."/>
            <person name="Messina E."/>
            <person name="Smedile F."/>
            <person name="Toshchakov S.V."/>
            <person name="Shevchenko M.A."/>
            <person name="Golyshin P.N."/>
            <person name="Golyshina O.V."/>
            <person name="Ferrer M."/>
            <person name="Rohde M."/>
            <person name="Mushegian A."/>
            <person name="Sorokin D.Y."/>
            <person name="Giuliano L."/>
            <person name="Yakimov M.M."/>
        </authorList>
    </citation>
    <scope>NUCLEOTIDE SEQUENCE [LARGE SCALE GENOMIC DNA]</scope>
    <source>
        <strain evidence="3">LC1Nh</strain>
    </source>
</reference>
<keyword evidence="3" id="KW-1185">Reference proteome</keyword>